<organism evidence="1 2">
    <name type="scientific">Hebeloma cylindrosporum</name>
    <dbReference type="NCBI Taxonomy" id="76867"/>
    <lineage>
        <taxon>Eukaryota</taxon>
        <taxon>Fungi</taxon>
        <taxon>Dikarya</taxon>
        <taxon>Basidiomycota</taxon>
        <taxon>Agaricomycotina</taxon>
        <taxon>Agaricomycetes</taxon>
        <taxon>Agaricomycetidae</taxon>
        <taxon>Agaricales</taxon>
        <taxon>Agaricineae</taxon>
        <taxon>Hymenogastraceae</taxon>
        <taxon>Hebeloma</taxon>
    </lineage>
</organism>
<keyword evidence="2" id="KW-1185">Reference proteome</keyword>
<proteinExistence type="predicted"/>
<dbReference type="Proteomes" id="UP000053424">
    <property type="component" value="Unassembled WGS sequence"/>
</dbReference>
<dbReference type="EMBL" id="KN831782">
    <property type="protein sequence ID" value="KIM40427.1"/>
    <property type="molecule type" value="Genomic_DNA"/>
</dbReference>
<dbReference type="AlphaFoldDB" id="A0A0C2YH45"/>
<feature type="non-terminal residue" evidence="1">
    <location>
        <position position="1"/>
    </location>
</feature>
<dbReference type="HOGENOM" id="CLU_003921_0_0_1"/>
<accession>A0A0C2YH45</accession>
<evidence type="ECO:0000313" key="1">
    <source>
        <dbReference type="EMBL" id="KIM40427.1"/>
    </source>
</evidence>
<dbReference type="OrthoDB" id="3048530at2759"/>
<reference evidence="2" key="2">
    <citation type="submission" date="2015-01" db="EMBL/GenBank/DDBJ databases">
        <title>Evolutionary Origins and Diversification of the Mycorrhizal Mutualists.</title>
        <authorList>
            <consortium name="DOE Joint Genome Institute"/>
            <consortium name="Mycorrhizal Genomics Consortium"/>
            <person name="Kohler A."/>
            <person name="Kuo A."/>
            <person name="Nagy L.G."/>
            <person name="Floudas D."/>
            <person name="Copeland A."/>
            <person name="Barry K.W."/>
            <person name="Cichocki N."/>
            <person name="Veneault-Fourrey C."/>
            <person name="LaButti K."/>
            <person name="Lindquist E.A."/>
            <person name="Lipzen A."/>
            <person name="Lundell T."/>
            <person name="Morin E."/>
            <person name="Murat C."/>
            <person name="Riley R."/>
            <person name="Ohm R."/>
            <person name="Sun H."/>
            <person name="Tunlid A."/>
            <person name="Henrissat B."/>
            <person name="Grigoriev I.V."/>
            <person name="Hibbett D.S."/>
            <person name="Martin F."/>
        </authorList>
    </citation>
    <scope>NUCLEOTIDE SEQUENCE [LARGE SCALE GENOMIC DNA]</scope>
    <source>
        <strain evidence="2">h7</strain>
    </source>
</reference>
<protein>
    <submittedName>
        <fullName evidence="1">Uncharacterized protein</fullName>
    </submittedName>
</protein>
<reference evidence="1 2" key="1">
    <citation type="submission" date="2014-04" db="EMBL/GenBank/DDBJ databases">
        <authorList>
            <consortium name="DOE Joint Genome Institute"/>
            <person name="Kuo A."/>
            <person name="Gay G."/>
            <person name="Dore J."/>
            <person name="Kohler A."/>
            <person name="Nagy L.G."/>
            <person name="Floudas D."/>
            <person name="Copeland A."/>
            <person name="Barry K.W."/>
            <person name="Cichocki N."/>
            <person name="Veneault-Fourrey C."/>
            <person name="LaButti K."/>
            <person name="Lindquist E.A."/>
            <person name="Lipzen A."/>
            <person name="Lundell T."/>
            <person name="Morin E."/>
            <person name="Murat C."/>
            <person name="Sun H."/>
            <person name="Tunlid A."/>
            <person name="Henrissat B."/>
            <person name="Grigoriev I.V."/>
            <person name="Hibbett D.S."/>
            <person name="Martin F."/>
            <person name="Nordberg H.P."/>
            <person name="Cantor M.N."/>
            <person name="Hua S.X."/>
        </authorList>
    </citation>
    <scope>NUCLEOTIDE SEQUENCE [LARGE SCALE GENOMIC DNA]</scope>
    <source>
        <strain evidence="2">h7</strain>
    </source>
</reference>
<evidence type="ECO:0000313" key="2">
    <source>
        <dbReference type="Proteomes" id="UP000053424"/>
    </source>
</evidence>
<feature type="non-terminal residue" evidence="1">
    <location>
        <position position="329"/>
    </location>
</feature>
<dbReference type="CDD" id="cd00303">
    <property type="entry name" value="retropepsin_like"/>
    <property type="match status" value="1"/>
</dbReference>
<dbReference type="Gene3D" id="2.40.70.10">
    <property type="entry name" value="Acid Proteases"/>
    <property type="match status" value="1"/>
</dbReference>
<dbReference type="InterPro" id="IPR021109">
    <property type="entry name" value="Peptidase_aspartic_dom_sf"/>
</dbReference>
<sequence length="329" mass="36614">PRSKGLPYVAVPSMATLIKKAPTPKDEPIPVTDRPAPAYRHRALIEDRGNMTDMVDKVLRAPITLTSEEVLSALPEIRETLKKIISKRRMAMEPKKTLMSEETEPDPQEEEEDIIYEMIEEHDNYVDMDDLPRASFSVIMEDDPVSQLKKGSIIVGDPVMQYLNTAKEEGYELRKVLVSRESQSLKALHPVINGMGREEALLDGGSQIVSMASVVANWLNIAYDPTVIIHMQSANKQVEPTLGLAKNIPFSFDEITLYLQVHIINDPAYKVLLGRPFDALATTKVKNSLDGGQSITITDPNSGKRITMPTYLRGNPPAILKLSPEPGFQ</sequence>
<gene>
    <name evidence="1" type="ORF">M413DRAFT_45927</name>
</gene>
<name>A0A0C2YH45_HEBCY</name>